<comment type="caution">
    <text evidence="1">The sequence shown here is derived from an EMBL/GenBank/DDBJ whole genome shotgun (WGS) entry which is preliminary data.</text>
</comment>
<accession>A0ABT3IF24</accession>
<dbReference type="RefSeq" id="WP_264727072.1">
    <property type="nucleotide sequence ID" value="NZ_JAPDNR010000001.1"/>
</dbReference>
<organism evidence="1 2">
    <name type="scientific">Chitinophaga nivalis</name>
    <dbReference type="NCBI Taxonomy" id="2991709"/>
    <lineage>
        <taxon>Bacteria</taxon>
        <taxon>Pseudomonadati</taxon>
        <taxon>Bacteroidota</taxon>
        <taxon>Chitinophagia</taxon>
        <taxon>Chitinophagales</taxon>
        <taxon>Chitinophagaceae</taxon>
        <taxon>Chitinophaga</taxon>
    </lineage>
</organism>
<name>A0ABT3IF24_9BACT</name>
<gene>
    <name evidence="1" type="ORF">OL497_01500</name>
</gene>
<protein>
    <submittedName>
        <fullName evidence="1">Uncharacterized protein</fullName>
    </submittedName>
</protein>
<reference evidence="1 2" key="1">
    <citation type="submission" date="2022-10" db="EMBL/GenBank/DDBJ databases">
        <title>Chitinophaga nivalis PC15 sp. nov., isolated from Pyeongchang county, South Korea.</title>
        <authorList>
            <person name="Trinh H.N."/>
        </authorList>
    </citation>
    <scope>NUCLEOTIDE SEQUENCE [LARGE SCALE GENOMIC DNA]</scope>
    <source>
        <strain evidence="1 2">PC14</strain>
    </source>
</reference>
<dbReference type="EMBL" id="JAPDNS010000001">
    <property type="protein sequence ID" value="MCW3482555.1"/>
    <property type="molecule type" value="Genomic_DNA"/>
</dbReference>
<proteinExistence type="predicted"/>
<evidence type="ECO:0000313" key="1">
    <source>
        <dbReference type="EMBL" id="MCW3482555.1"/>
    </source>
</evidence>
<keyword evidence="2" id="KW-1185">Reference proteome</keyword>
<sequence>MNRRQLNVLSMFQAVLSHLDQFPATWQPIAPAVPLIAGFRTNVAELLTQSQLQEQHNTVGHTQNKDQHFDKLRDAMHQLSLKARAYAKSDSLYVMLQDVDFPYSALENTSEQLLLQRGARIAQHTRQALPSLEPYQVTEAEITALEKLIAEAAPLAPQRNVIAGSRKTATSTIPEIINAAKEKLDILDDLVEGLVTDVTFAETYFNLRRINDTPGRNNSKPSKDN</sequence>
<dbReference type="Proteomes" id="UP001207742">
    <property type="component" value="Unassembled WGS sequence"/>
</dbReference>
<evidence type="ECO:0000313" key="2">
    <source>
        <dbReference type="Proteomes" id="UP001207742"/>
    </source>
</evidence>